<gene>
    <name evidence="1" type="ORF">FJV41_27425</name>
</gene>
<dbReference type="Gene3D" id="3.10.450.50">
    <property type="match status" value="1"/>
</dbReference>
<dbReference type="PANTHER" id="PTHR38436:SF1">
    <property type="entry name" value="ESTER CYCLASE"/>
    <property type="match status" value="1"/>
</dbReference>
<comment type="caution">
    <text evidence="1">The sequence shown here is derived from an EMBL/GenBank/DDBJ whole genome shotgun (WGS) entry which is preliminary data.</text>
</comment>
<organism evidence="1 2">
    <name type="scientific">Myxococcus llanfairpwllgwyngyllgogerychwyrndrobwllllantysiliogogogochensis</name>
    <dbReference type="NCBI Taxonomy" id="2590453"/>
    <lineage>
        <taxon>Bacteria</taxon>
        <taxon>Pseudomonadati</taxon>
        <taxon>Myxococcota</taxon>
        <taxon>Myxococcia</taxon>
        <taxon>Myxococcales</taxon>
        <taxon>Cystobacterineae</taxon>
        <taxon>Myxococcaceae</taxon>
        <taxon>Myxococcus</taxon>
    </lineage>
</organism>
<reference evidence="1 2" key="1">
    <citation type="submission" date="2019-06" db="EMBL/GenBank/DDBJ databases">
        <authorList>
            <person name="Livingstone P."/>
            <person name="Whitworth D."/>
        </authorList>
    </citation>
    <scope>NUCLEOTIDE SEQUENCE [LARGE SCALE GENOMIC DNA]</scope>
    <source>
        <strain evidence="1 2">AM401</strain>
    </source>
</reference>
<dbReference type="RefSeq" id="WP_141645526.1">
    <property type="nucleotide sequence ID" value="NZ_VIFM01000126.1"/>
</dbReference>
<dbReference type="AlphaFoldDB" id="A0A540WUZ6"/>
<dbReference type="OrthoDB" id="5516081at2"/>
<sequence>MRSPATSPKDAVRRFYAKLDEAIRTGDFDILDDVIQLDAVDHNPDPDMMLGRDGIKKGFAELRTALTDIRFTIEDLVAEGDKVACRVTTQAIHHGPFMGFAATGRKISYTVMDILRFSDDGKLLERWGLIDEATLRKQLADGQLC</sequence>
<dbReference type="Pfam" id="PF07366">
    <property type="entry name" value="SnoaL"/>
    <property type="match status" value="1"/>
</dbReference>
<dbReference type="SUPFAM" id="SSF54427">
    <property type="entry name" value="NTF2-like"/>
    <property type="match status" value="1"/>
</dbReference>
<dbReference type="PANTHER" id="PTHR38436">
    <property type="entry name" value="POLYKETIDE CYCLASE SNOAL-LIKE DOMAIN"/>
    <property type="match status" value="1"/>
</dbReference>
<dbReference type="EMBL" id="VIFM01000126">
    <property type="protein sequence ID" value="TQF12757.1"/>
    <property type="molecule type" value="Genomic_DNA"/>
</dbReference>
<accession>A0A540WUZ6</accession>
<name>A0A540WUZ6_9BACT</name>
<protein>
    <submittedName>
        <fullName evidence="1">Ester cyclase</fullName>
    </submittedName>
</protein>
<evidence type="ECO:0000313" key="1">
    <source>
        <dbReference type="EMBL" id="TQF12757.1"/>
    </source>
</evidence>
<evidence type="ECO:0000313" key="2">
    <source>
        <dbReference type="Proteomes" id="UP000315369"/>
    </source>
</evidence>
<dbReference type="InterPro" id="IPR009959">
    <property type="entry name" value="Cyclase_SnoaL-like"/>
</dbReference>
<dbReference type="Proteomes" id="UP000315369">
    <property type="component" value="Unassembled WGS sequence"/>
</dbReference>
<dbReference type="InterPro" id="IPR032710">
    <property type="entry name" value="NTF2-like_dom_sf"/>
</dbReference>
<keyword evidence="2" id="KW-1185">Reference proteome</keyword>
<proteinExistence type="predicted"/>
<dbReference type="GO" id="GO:0030638">
    <property type="term" value="P:polyketide metabolic process"/>
    <property type="evidence" value="ECO:0007669"/>
    <property type="project" value="InterPro"/>
</dbReference>